<accession>A0A1F4RCP2</accession>
<dbReference type="GO" id="GO:0046872">
    <property type="term" value="F:metal ion binding"/>
    <property type="evidence" value="ECO:0007669"/>
    <property type="project" value="UniProtKB-KW"/>
</dbReference>
<evidence type="ECO:0000256" key="1">
    <source>
        <dbReference type="ARBA" id="ARBA00022691"/>
    </source>
</evidence>
<dbReference type="Pfam" id="PF04055">
    <property type="entry name" value="Radical_SAM"/>
    <property type="match status" value="1"/>
</dbReference>
<protein>
    <recommendedName>
        <fullName evidence="5">Radical SAM core domain-containing protein</fullName>
    </recommendedName>
</protein>
<dbReference type="SFLD" id="SFLDG01067">
    <property type="entry name" value="SPASM/twitch_domain_containing"/>
    <property type="match status" value="1"/>
</dbReference>
<dbReference type="PROSITE" id="PS51918">
    <property type="entry name" value="RADICAL_SAM"/>
    <property type="match status" value="1"/>
</dbReference>
<evidence type="ECO:0000256" key="2">
    <source>
        <dbReference type="ARBA" id="ARBA00022723"/>
    </source>
</evidence>
<dbReference type="CDD" id="cd01335">
    <property type="entry name" value="Radical_SAM"/>
    <property type="match status" value="1"/>
</dbReference>
<gene>
    <name evidence="6" type="ORF">A3H38_03530</name>
</gene>
<dbReference type="GO" id="GO:0051536">
    <property type="term" value="F:iron-sulfur cluster binding"/>
    <property type="evidence" value="ECO:0007669"/>
    <property type="project" value="UniProtKB-KW"/>
</dbReference>
<dbReference type="Gene3D" id="3.20.20.70">
    <property type="entry name" value="Aldolase class I"/>
    <property type="match status" value="1"/>
</dbReference>
<keyword evidence="4" id="KW-0411">Iron-sulfur</keyword>
<organism evidence="6 7">
    <name type="scientific">candidate division WOR-1 bacterium RIFCSPLOWO2_02_FULL_46_20</name>
    <dbReference type="NCBI Taxonomy" id="1802567"/>
    <lineage>
        <taxon>Bacteria</taxon>
        <taxon>Bacillati</taxon>
        <taxon>Saganbacteria</taxon>
    </lineage>
</organism>
<evidence type="ECO:0000256" key="4">
    <source>
        <dbReference type="ARBA" id="ARBA00023014"/>
    </source>
</evidence>
<evidence type="ECO:0000313" key="6">
    <source>
        <dbReference type="EMBL" id="OGC05940.1"/>
    </source>
</evidence>
<comment type="caution">
    <text evidence="6">The sequence shown here is derived from an EMBL/GenBank/DDBJ whole genome shotgun (WGS) entry which is preliminary data.</text>
</comment>
<dbReference type="GO" id="GO:0003824">
    <property type="term" value="F:catalytic activity"/>
    <property type="evidence" value="ECO:0007669"/>
    <property type="project" value="InterPro"/>
</dbReference>
<name>A0A1F4RCP2_UNCSA</name>
<dbReference type="InterPro" id="IPR007197">
    <property type="entry name" value="rSAM"/>
</dbReference>
<sequence>MPTGLIKVEVHPTYRCNLRCTYCIGKQTKRKEASSLPKEFLLSLAAQIVQLPISHTVISALRGEPLLNHHTETFLRKLKEGPDLKQFTGLHTNGTQITDDIIETLTSDNRGGDYVSFHLSAPDSQAELYQRIHGGKVGTHKKVIAAIEKLAGRKAQKNAQVFLRINFLLTPVNYQAISDLERYVLEFGALGIDDIRFSMPIMPIGQKRGENLFLSQQQAAEILAASQFLNGLTAVTVSIETERFSIVHQGNSLSKCFVKDSALVISPDGMAAPCCYTAHAGFPYRIEVLDRSLDALLELMRNLAFNPAEVCPACSRTDFMANIVARTSKP</sequence>
<dbReference type="InterPro" id="IPR013785">
    <property type="entry name" value="Aldolase_TIM"/>
</dbReference>
<dbReference type="InterPro" id="IPR050377">
    <property type="entry name" value="Radical_SAM_PqqE_MftC-like"/>
</dbReference>
<keyword evidence="3" id="KW-0408">Iron</keyword>
<dbReference type="InterPro" id="IPR058240">
    <property type="entry name" value="rSAM_sf"/>
</dbReference>
<proteinExistence type="predicted"/>
<dbReference type="PANTHER" id="PTHR11228:SF7">
    <property type="entry name" value="PQQA PEPTIDE CYCLASE"/>
    <property type="match status" value="1"/>
</dbReference>
<keyword evidence="1" id="KW-0949">S-adenosyl-L-methionine</keyword>
<dbReference type="Proteomes" id="UP000176938">
    <property type="component" value="Unassembled WGS sequence"/>
</dbReference>
<evidence type="ECO:0000259" key="5">
    <source>
        <dbReference type="PROSITE" id="PS51918"/>
    </source>
</evidence>
<dbReference type="CDD" id="cd21109">
    <property type="entry name" value="SPASM"/>
    <property type="match status" value="1"/>
</dbReference>
<dbReference type="PANTHER" id="PTHR11228">
    <property type="entry name" value="RADICAL SAM DOMAIN PROTEIN"/>
    <property type="match status" value="1"/>
</dbReference>
<evidence type="ECO:0000313" key="7">
    <source>
        <dbReference type="Proteomes" id="UP000176938"/>
    </source>
</evidence>
<dbReference type="SFLD" id="SFLDS00029">
    <property type="entry name" value="Radical_SAM"/>
    <property type="match status" value="1"/>
</dbReference>
<reference evidence="6 7" key="1">
    <citation type="journal article" date="2016" name="Nat. Commun.">
        <title>Thousands of microbial genomes shed light on interconnected biogeochemical processes in an aquifer system.</title>
        <authorList>
            <person name="Anantharaman K."/>
            <person name="Brown C.T."/>
            <person name="Hug L.A."/>
            <person name="Sharon I."/>
            <person name="Castelle C.J."/>
            <person name="Probst A.J."/>
            <person name="Thomas B.C."/>
            <person name="Singh A."/>
            <person name="Wilkins M.J."/>
            <person name="Karaoz U."/>
            <person name="Brodie E.L."/>
            <person name="Williams K.H."/>
            <person name="Hubbard S.S."/>
            <person name="Banfield J.F."/>
        </authorList>
    </citation>
    <scope>NUCLEOTIDE SEQUENCE [LARGE SCALE GENOMIC DNA]</scope>
</reference>
<dbReference type="SUPFAM" id="SSF102114">
    <property type="entry name" value="Radical SAM enzymes"/>
    <property type="match status" value="1"/>
</dbReference>
<evidence type="ECO:0000256" key="3">
    <source>
        <dbReference type="ARBA" id="ARBA00023004"/>
    </source>
</evidence>
<feature type="domain" description="Radical SAM core" evidence="5">
    <location>
        <begin position="1"/>
        <end position="232"/>
    </location>
</feature>
<dbReference type="EMBL" id="METP01000032">
    <property type="protein sequence ID" value="OGC05940.1"/>
    <property type="molecule type" value="Genomic_DNA"/>
</dbReference>
<keyword evidence="2" id="KW-0479">Metal-binding</keyword>
<dbReference type="AlphaFoldDB" id="A0A1F4RCP2"/>